<dbReference type="Proteomes" id="UP001151760">
    <property type="component" value="Unassembled WGS sequence"/>
</dbReference>
<dbReference type="PANTHER" id="PTHR33223:SF11">
    <property type="entry name" value="ELEMENT PROTEIN, PUTATIVE-RELATED"/>
    <property type="match status" value="1"/>
</dbReference>
<keyword evidence="3" id="KW-1185">Reference proteome</keyword>
<reference evidence="2" key="1">
    <citation type="journal article" date="2022" name="Int. J. Mol. Sci.">
        <title>Draft Genome of Tanacetum Coccineum: Genomic Comparison of Closely Related Tanacetum-Family Plants.</title>
        <authorList>
            <person name="Yamashiro T."/>
            <person name="Shiraishi A."/>
            <person name="Nakayama K."/>
            <person name="Satake H."/>
        </authorList>
    </citation>
    <scope>NUCLEOTIDE SEQUENCE</scope>
</reference>
<protein>
    <recommendedName>
        <fullName evidence="4">Retrotransposon gag domain-containing protein</fullName>
    </recommendedName>
</protein>
<evidence type="ECO:0000313" key="2">
    <source>
        <dbReference type="EMBL" id="GJS66818.1"/>
    </source>
</evidence>
<evidence type="ECO:0008006" key="4">
    <source>
        <dbReference type="Google" id="ProtNLM"/>
    </source>
</evidence>
<proteinExistence type="predicted"/>
<organism evidence="2 3">
    <name type="scientific">Tanacetum coccineum</name>
    <dbReference type="NCBI Taxonomy" id="301880"/>
    <lineage>
        <taxon>Eukaryota</taxon>
        <taxon>Viridiplantae</taxon>
        <taxon>Streptophyta</taxon>
        <taxon>Embryophyta</taxon>
        <taxon>Tracheophyta</taxon>
        <taxon>Spermatophyta</taxon>
        <taxon>Magnoliopsida</taxon>
        <taxon>eudicotyledons</taxon>
        <taxon>Gunneridae</taxon>
        <taxon>Pentapetalae</taxon>
        <taxon>asterids</taxon>
        <taxon>campanulids</taxon>
        <taxon>Asterales</taxon>
        <taxon>Asteraceae</taxon>
        <taxon>Asteroideae</taxon>
        <taxon>Anthemideae</taxon>
        <taxon>Anthemidinae</taxon>
        <taxon>Tanacetum</taxon>
    </lineage>
</organism>
<evidence type="ECO:0000256" key="1">
    <source>
        <dbReference type="SAM" id="MobiDB-lite"/>
    </source>
</evidence>
<comment type="caution">
    <text evidence="2">The sequence shown here is derived from an EMBL/GenBank/DDBJ whole genome shotgun (WGS) entry which is preliminary data.</text>
</comment>
<feature type="region of interest" description="Disordered" evidence="1">
    <location>
        <begin position="80"/>
        <end position="108"/>
    </location>
</feature>
<accession>A0ABQ4XPF9</accession>
<evidence type="ECO:0000313" key="3">
    <source>
        <dbReference type="Proteomes" id="UP001151760"/>
    </source>
</evidence>
<reference evidence="2" key="2">
    <citation type="submission" date="2022-01" db="EMBL/GenBank/DDBJ databases">
        <authorList>
            <person name="Yamashiro T."/>
            <person name="Shiraishi A."/>
            <person name="Satake H."/>
            <person name="Nakayama K."/>
        </authorList>
    </citation>
    <scope>NUCLEOTIDE SEQUENCE</scope>
</reference>
<feature type="compositionally biased region" description="Acidic residues" evidence="1">
    <location>
        <begin position="87"/>
        <end position="97"/>
    </location>
</feature>
<dbReference type="PANTHER" id="PTHR33223">
    <property type="entry name" value="CCHC-TYPE DOMAIN-CONTAINING PROTEIN"/>
    <property type="match status" value="1"/>
</dbReference>
<gene>
    <name evidence="2" type="ORF">Tco_0681382</name>
</gene>
<sequence length="572" mass="65121">MMPPSGFLTPPQIPNITTSEIPLITTTVFAATTFKNTPFAYRTSTSANPNPMISPAFVEANHEVLESLLRERQRQIRNEDLRTELEYSSEDYDEEREMEPRPEPNREVTPTLRLRSLVVLRQRERVVRFEEAPDREGSRLQPLTNTEGNLPPNSTLLSHNAQPFIPSILHTPTRLVSIHVNPYSQPSVGIVNGQPLNFPFQTHIGSFTGSTGSVTPFVHWIEDYPLSDGLKMPCHIGSYNGKGDPDNFLHLFEGTIRMQKWLMPVACYMFTYTLKDSARIWWNSQKACSILNYKNLKAKFRSHFSQQKKFTKTHLAILGLHEEQRISGFVHGLRTRSLVEHLFMDLLSTYKGLMEKTYTWIEAREVATNGAPNDRRENFKRLRKSSWDNSRGQKGRDRAAFPSCEWNQERKLKTSENQRVEGKKDKGTALAEAPILMIRQDESYTKNNKFEGLTSEGKEITFPLGGSNSSAPVIIKAKIFGREVSRVHMDSGSSCEVIYEHCFMKLKPPIKASNIDLKVPLIGFLGEKSWSIGEIPLEITIEDAPLTRKETLNFVIVKSDSPYNMLQGRTAM</sequence>
<name>A0ABQ4XPF9_9ASTR</name>
<dbReference type="EMBL" id="BQNB010009676">
    <property type="protein sequence ID" value="GJS66818.1"/>
    <property type="molecule type" value="Genomic_DNA"/>
</dbReference>